<reference evidence="1 2" key="1">
    <citation type="submission" date="2016-07" db="EMBL/GenBank/DDBJ databases">
        <title>Developing Vibrio natriegens as a novel, fast-growing host for biotechnology.</title>
        <authorList>
            <person name="Weinstock M.T."/>
            <person name="Hesek E.D."/>
            <person name="Wilson C.M."/>
            <person name="Gibson D.G."/>
        </authorList>
    </citation>
    <scope>NUCLEOTIDE SEQUENCE [LARGE SCALE GENOMIC DNA]</scope>
    <source>
        <strain evidence="1 2">ATCC 14048</strain>
    </source>
</reference>
<evidence type="ECO:0000313" key="2">
    <source>
        <dbReference type="Proteomes" id="UP000092741"/>
    </source>
</evidence>
<proteinExistence type="predicted"/>
<dbReference type="KEGG" id="vna:PN96_04415"/>
<keyword evidence="2" id="KW-1185">Reference proteome</keyword>
<organism evidence="1 2">
    <name type="scientific">Vibrio natriegens NBRC 15636 = ATCC 14048 = DSM 759</name>
    <dbReference type="NCBI Taxonomy" id="1219067"/>
    <lineage>
        <taxon>Bacteria</taxon>
        <taxon>Pseudomonadati</taxon>
        <taxon>Pseudomonadota</taxon>
        <taxon>Gammaproteobacteria</taxon>
        <taxon>Vibrionales</taxon>
        <taxon>Vibrionaceae</taxon>
        <taxon>Vibrio</taxon>
    </lineage>
</organism>
<dbReference type="AlphaFoldDB" id="A0AAN1CW47"/>
<dbReference type="RefSeq" id="WP_020335485.1">
    <property type="nucleotide sequence ID" value="NZ_ATFJ01000037.1"/>
</dbReference>
<dbReference type="GeneID" id="70912022"/>
<dbReference type="EMBL" id="CP016345">
    <property type="protein sequence ID" value="ANQ12876.1"/>
    <property type="molecule type" value="Genomic_DNA"/>
</dbReference>
<protein>
    <submittedName>
        <fullName evidence="1">Uncharacterized protein</fullName>
    </submittedName>
</protein>
<sequence length="229" mass="25389">MGLCVNIEKWQMPAAIGMATEAIRAKYNEGAGGGGFGMADIEMGSKLDAGKVLSTLEQIKTIHPHLSDWAFFAYASPLWNSQSLTQRFVEHLLNDWIVECAFTGVALQAKVVKRIEAILPLIAGGFALEQMAGADVQLVAGEGHYKPVASRTALIDTLVDHDCVANQVNSETYKKKRKRYYQSNFDVIQPHIESIRTILLGYDSLCQKLFRIGVEKQNLSNYYANIQYG</sequence>
<dbReference type="Proteomes" id="UP000092741">
    <property type="component" value="Chromosome 1"/>
</dbReference>
<gene>
    <name evidence="1" type="ORF">BA890_08875</name>
</gene>
<name>A0AAN1CW47_VIBNA</name>
<accession>A0AAN1CW47</accession>
<evidence type="ECO:0000313" key="1">
    <source>
        <dbReference type="EMBL" id="ANQ12876.1"/>
    </source>
</evidence>